<evidence type="ECO:0008006" key="3">
    <source>
        <dbReference type="Google" id="ProtNLM"/>
    </source>
</evidence>
<dbReference type="AlphaFoldDB" id="A0A0D2WVW4"/>
<dbReference type="Pfam" id="PF13516">
    <property type="entry name" value="LRR_6"/>
    <property type="match status" value="8"/>
</dbReference>
<dbReference type="InterPro" id="IPR052394">
    <property type="entry name" value="LRR-containing"/>
</dbReference>
<reference evidence="2" key="1">
    <citation type="submission" date="2011-02" db="EMBL/GenBank/DDBJ databases">
        <title>The Genome Sequence of Capsaspora owczarzaki ATCC 30864.</title>
        <authorList>
            <person name="Russ C."/>
            <person name="Cuomo C."/>
            <person name="Burger G."/>
            <person name="Gray M.W."/>
            <person name="Holland P.W.H."/>
            <person name="King N."/>
            <person name="Lang F.B.F."/>
            <person name="Roger A.J."/>
            <person name="Ruiz-Trillo I."/>
            <person name="Young S.K."/>
            <person name="Zeng Q."/>
            <person name="Gargeya S."/>
            <person name="Alvarado L."/>
            <person name="Berlin A."/>
            <person name="Chapman S.B."/>
            <person name="Chen Z."/>
            <person name="Freedman E."/>
            <person name="Gellesch M."/>
            <person name="Goldberg J."/>
            <person name="Griggs A."/>
            <person name="Gujja S."/>
            <person name="Heilman E."/>
            <person name="Heiman D."/>
            <person name="Howarth C."/>
            <person name="Mehta T."/>
            <person name="Neiman D."/>
            <person name="Pearson M."/>
            <person name="Roberts A."/>
            <person name="Saif S."/>
            <person name="Shea T."/>
            <person name="Shenoy N."/>
            <person name="Sisk P."/>
            <person name="Stolte C."/>
            <person name="Sykes S."/>
            <person name="White J."/>
            <person name="Yandava C."/>
            <person name="Haas B."/>
            <person name="Nusbaum C."/>
            <person name="Birren B."/>
        </authorList>
    </citation>
    <scope>NUCLEOTIDE SEQUENCE</scope>
    <source>
        <strain evidence="2">ATCC 30864</strain>
    </source>
</reference>
<dbReference type="Gene3D" id="3.80.10.10">
    <property type="entry name" value="Ribonuclease Inhibitor"/>
    <property type="match status" value="4"/>
</dbReference>
<gene>
    <name evidence="1" type="ORF">CAOG_006800</name>
</gene>
<dbReference type="OrthoDB" id="120976at2759"/>
<keyword evidence="2" id="KW-1185">Reference proteome</keyword>
<evidence type="ECO:0000313" key="2">
    <source>
        <dbReference type="Proteomes" id="UP000008743"/>
    </source>
</evidence>
<dbReference type="SUPFAM" id="SSF52047">
    <property type="entry name" value="RNI-like"/>
    <property type="match status" value="1"/>
</dbReference>
<organism evidence="1 2">
    <name type="scientific">Capsaspora owczarzaki (strain ATCC 30864)</name>
    <dbReference type="NCBI Taxonomy" id="595528"/>
    <lineage>
        <taxon>Eukaryota</taxon>
        <taxon>Filasterea</taxon>
        <taxon>Capsaspora</taxon>
    </lineage>
</organism>
<dbReference type="InterPro" id="IPR032675">
    <property type="entry name" value="LRR_dom_sf"/>
</dbReference>
<dbReference type="PANTHER" id="PTHR24114">
    <property type="entry name" value="LEUCINE RICH REPEAT FAMILY PROTEIN"/>
    <property type="match status" value="1"/>
</dbReference>
<dbReference type="InterPro" id="IPR001611">
    <property type="entry name" value="Leu-rich_rpt"/>
</dbReference>
<name>A0A0D2WVW4_CAPO3</name>
<protein>
    <recommendedName>
        <fullName evidence="3">NOD3 protein</fullName>
    </recommendedName>
</protein>
<dbReference type="Proteomes" id="UP000008743">
    <property type="component" value="Unassembled WGS sequence"/>
</dbReference>
<accession>A0A0D2WVW4</accession>
<dbReference type="EMBL" id="KE346371">
    <property type="protein sequence ID" value="KJE96478.1"/>
    <property type="molecule type" value="Genomic_DNA"/>
</dbReference>
<evidence type="ECO:0000313" key="1">
    <source>
        <dbReference type="EMBL" id="KJE96478.1"/>
    </source>
</evidence>
<proteinExistence type="predicted"/>
<dbReference type="SMART" id="SM00368">
    <property type="entry name" value="LRR_RI"/>
    <property type="match status" value="9"/>
</dbReference>
<dbReference type="PANTHER" id="PTHR24114:SF2">
    <property type="entry name" value="F-BOX DOMAIN-CONTAINING PROTEIN-RELATED"/>
    <property type="match status" value="1"/>
</dbReference>
<sequence>MDSLSDNRIGDAGAQAIAEALTVNKTLSGIHLSNDQISNAGATALAEALKVNETLTNLHLVKNHIGDAGAQALGEALEVNTTLTWLKLDQNQIGDAGAQAIAEVVQVNRTVAGLDLNQNQIGDAGVQAIAEALKVNTTLKELLLSDNQIGNAGATALAEALKVNTAMRKFALLNNQIGDAGAQALAEALKVNKTLTELWLNFNQIGDVGAQAIAEALRVNKTLTQLVLFSNCIGKLGSQAIDAACAGNRRCLVGLNTQISPFAFSLFPRLASGEDSQAVFRMLTGGLENQPASLPALPTEIAELIMDEARYWQGAQHTKRNRFHVDTSDGVLTVTVPRSMDGNSIRVKAIQVLRDWTSSFYNSDDCAFGLTVRDEQGDVQYECAVHPTLVESNLARATIWPTSHPILRQMREGWQVQIRFTRDNLQIQWLCVEYVDLDLQ</sequence>